<dbReference type="EMBL" id="RCIY01000094">
    <property type="protein sequence ID" value="TGG77479.1"/>
    <property type="molecule type" value="Genomic_DNA"/>
</dbReference>
<name>A0A8H1L3R5_9ACTN</name>
<protein>
    <submittedName>
        <fullName evidence="1">Uncharacterized protein</fullName>
    </submittedName>
</protein>
<dbReference type="AlphaFoldDB" id="A0A8H1L3R5"/>
<organism evidence="1 2">
    <name type="scientific">Streptomyces albus</name>
    <dbReference type="NCBI Taxonomy" id="1888"/>
    <lineage>
        <taxon>Bacteria</taxon>
        <taxon>Bacillati</taxon>
        <taxon>Actinomycetota</taxon>
        <taxon>Actinomycetes</taxon>
        <taxon>Kitasatosporales</taxon>
        <taxon>Streptomycetaceae</taxon>
        <taxon>Streptomyces</taxon>
    </lineage>
</organism>
<gene>
    <name evidence="1" type="ORF">D8771_27250</name>
</gene>
<sequence>MDTADTVEELAVPADDDGVELTADEAAGIIRRVAARHPRHLGVHLSDLLDQPELEGWDQTELKATLTELRLPVSSFKLTFPVGPAR</sequence>
<feature type="non-terminal residue" evidence="1">
    <location>
        <position position="86"/>
    </location>
</feature>
<dbReference type="RefSeq" id="WP_167858875.1">
    <property type="nucleotide sequence ID" value="NZ_RCIY01000094.1"/>
</dbReference>
<evidence type="ECO:0000313" key="1">
    <source>
        <dbReference type="EMBL" id="TGG77479.1"/>
    </source>
</evidence>
<proteinExistence type="predicted"/>
<evidence type="ECO:0000313" key="2">
    <source>
        <dbReference type="Proteomes" id="UP000298111"/>
    </source>
</evidence>
<dbReference type="Proteomes" id="UP000298111">
    <property type="component" value="Unassembled WGS sequence"/>
</dbReference>
<comment type="caution">
    <text evidence="1">The sequence shown here is derived from an EMBL/GenBank/DDBJ whole genome shotgun (WGS) entry which is preliminary data.</text>
</comment>
<reference evidence="1 2" key="1">
    <citation type="submission" date="2018-10" db="EMBL/GenBank/DDBJ databases">
        <title>Isolation of pseudouridimycin from Streptomyces albus DSM 40763.</title>
        <authorList>
            <person name="Rosenqvist P."/>
            <person name="Metsae-Ketelae M."/>
            <person name="Virta P."/>
        </authorList>
    </citation>
    <scope>NUCLEOTIDE SEQUENCE [LARGE SCALE GENOMIC DNA]</scope>
    <source>
        <strain evidence="1 2">DSM 40763</strain>
    </source>
</reference>
<accession>A0A8H1L3R5</accession>